<reference evidence="1 2" key="1">
    <citation type="journal article" date="2016" name="Nat. Commun.">
        <title>Ectomycorrhizal ecology is imprinted in the genome of the dominant symbiotic fungus Cenococcum geophilum.</title>
        <authorList>
            <consortium name="DOE Joint Genome Institute"/>
            <person name="Peter M."/>
            <person name="Kohler A."/>
            <person name="Ohm R.A."/>
            <person name="Kuo A."/>
            <person name="Krutzmann J."/>
            <person name="Morin E."/>
            <person name="Arend M."/>
            <person name="Barry K.W."/>
            <person name="Binder M."/>
            <person name="Choi C."/>
            <person name="Clum A."/>
            <person name="Copeland A."/>
            <person name="Grisel N."/>
            <person name="Haridas S."/>
            <person name="Kipfer T."/>
            <person name="LaButti K."/>
            <person name="Lindquist E."/>
            <person name="Lipzen A."/>
            <person name="Maire R."/>
            <person name="Meier B."/>
            <person name="Mihaltcheva S."/>
            <person name="Molinier V."/>
            <person name="Murat C."/>
            <person name="Poggeler S."/>
            <person name="Quandt C.A."/>
            <person name="Sperisen C."/>
            <person name="Tritt A."/>
            <person name="Tisserant E."/>
            <person name="Crous P.W."/>
            <person name="Henrissat B."/>
            <person name="Nehls U."/>
            <person name="Egli S."/>
            <person name="Spatafora J.W."/>
            <person name="Grigoriev I.V."/>
            <person name="Martin F.M."/>
        </authorList>
    </citation>
    <scope>NUCLEOTIDE SEQUENCE [LARGE SCALE GENOMIC DNA]</scope>
    <source>
        <strain evidence="1 2">CBS 459.81</strain>
    </source>
</reference>
<proteinExistence type="predicted"/>
<dbReference type="Proteomes" id="UP000250266">
    <property type="component" value="Unassembled WGS sequence"/>
</dbReference>
<dbReference type="EMBL" id="KV744903">
    <property type="protein sequence ID" value="OCK81963.1"/>
    <property type="molecule type" value="Genomic_DNA"/>
</dbReference>
<accession>A0A8E2JGT4</accession>
<sequence>MQSTIDLEFPNWLHLLQRHVTTLSHVHTTSNCFRISNRVLGCRHNTHSSTTALHIARCGRRQGCLLVHPTPCILLLGGQSPPTTTLLPPWIDCIDSSSLICDSTFVDSS</sequence>
<organism evidence="1 2">
    <name type="scientific">Lepidopterella palustris CBS 459.81</name>
    <dbReference type="NCBI Taxonomy" id="1314670"/>
    <lineage>
        <taxon>Eukaryota</taxon>
        <taxon>Fungi</taxon>
        <taxon>Dikarya</taxon>
        <taxon>Ascomycota</taxon>
        <taxon>Pezizomycotina</taxon>
        <taxon>Dothideomycetes</taxon>
        <taxon>Pleosporomycetidae</taxon>
        <taxon>Mytilinidiales</taxon>
        <taxon>Argynnaceae</taxon>
        <taxon>Lepidopterella</taxon>
    </lineage>
</organism>
<name>A0A8E2JGT4_9PEZI</name>
<keyword evidence="2" id="KW-1185">Reference proteome</keyword>
<dbReference type="AlphaFoldDB" id="A0A8E2JGT4"/>
<protein>
    <submittedName>
        <fullName evidence="1">Uncharacterized protein</fullName>
    </submittedName>
</protein>
<gene>
    <name evidence="1" type="ORF">K432DRAFT_237156</name>
</gene>
<evidence type="ECO:0000313" key="2">
    <source>
        <dbReference type="Proteomes" id="UP000250266"/>
    </source>
</evidence>
<evidence type="ECO:0000313" key="1">
    <source>
        <dbReference type="EMBL" id="OCK81963.1"/>
    </source>
</evidence>